<dbReference type="HOGENOM" id="CLU_2169982_0_0_12"/>
<dbReference type="EMBL" id="CP002959">
    <property type="protein sequence ID" value="AFM12882.1"/>
    <property type="molecule type" value="Genomic_DNA"/>
</dbReference>
<dbReference type="PROSITE" id="PS51257">
    <property type="entry name" value="PROKAR_LIPOPROTEIN"/>
    <property type="match status" value="1"/>
</dbReference>
<reference evidence="1 2" key="1">
    <citation type="submission" date="2012-06" db="EMBL/GenBank/DDBJ databases">
        <title>The complete chromosome of genome of Turneriella parva DSM 21527.</title>
        <authorList>
            <consortium name="US DOE Joint Genome Institute (JGI-PGF)"/>
            <person name="Lucas S."/>
            <person name="Han J."/>
            <person name="Lapidus A."/>
            <person name="Bruce D."/>
            <person name="Goodwin L."/>
            <person name="Pitluck S."/>
            <person name="Peters L."/>
            <person name="Kyrpides N."/>
            <person name="Mavromatis K."/>
            <person name="Ivanova N."/>
            <person name="Mikhailova N."/>
            <person name="Chertkov O."/>
            <person name="Detter J.C."/>
            <person name="Tapia R."/>
            <person name="Han C."/>
            <person name="Land M."/>
            <person name="Hauser L."/>
            <person name="Markowitz V."/>
            <person name="Cheng J.-F."/>
            <person name="Hugenholtz P."/>
            <person name="Woyke T."/>
            <person name="Wu D."/>
            <person name="Gronow S."/>
            <person name="Wellnitz S."/>
            <person name="Brambilla E."/>
            <person name="Klenk H.-P."/>
            <person name="Eisen J.A."/>
        </authorList>
    </citation>
    <scope>NUCLEOTIDE SEQUENCE [LARGE SCALE GENOMIC DNA]</scope>
    <source>
        <strain evidence="2">ATCC BAA-1111 / DSM 21527 / NCTC 11395 / H</strain>
    </source>
</reference>
<dbReference type="KEGG" id="tpx:Turpa_2237"/>
<dbReference type="RefSeq" id="WP_014803388.1">
    <property type="nucleotide sequence ID" value="NC_018020.1"/>
</dbReference>
<dbReference type="Proteomes" id="UP000006048">
    <property type="component" value="Chromosome"/>
</dbReference>
<protein>
    <recommendedName>
        <fullName evidence="3">Lipoprotein</fullName>
    </recommendedName>
</protein>
<organism evidence="1 2">
    <name type="scientific">Turneriella parva (strain ATCC BAA-1111 / DSM 21527 / NCTC 11395 / H)</name>
    <name type="common">Leptospira parva</name>
    <dbReference type="NCBI Taxonomy" id="869212"/>
    <lineage>
        <taxon>Bacteria</taxon>
        <taxon>Pseudomonadati</taxon>
        <taxon>Spirochaetota</taxon>
        <taxon>Spirochaetia</taxon>
        <taxon>Leptospirales</taxon>
        <taxon>Leptospiraceae</taxon>
        <taxon>Turneriella</taxon>
    </lineage>
</organism>
<name>I4B6H5_TURPD</name>
<keyword evidence="2" id="KW-1185">Reference proteome</keyword>
<dbReference type="AlphaFoldDB" id="I4B6H5"/>
<gene>
    <name evidence="1" type="ordered locus">Turpa_2237</name>
</gene>
<evidence type="ECO:0000313" key="1">
    <source>
        <dbReference type="EMBL" id="AFM12882.1"/>
    </source>
</evidence>
<proteinExistence type="predicted"/>
<evidence type="ECO:0008006" key="3">
    <source>
        <dbReference type="Google" id="ProtNLM"/>
    </source>
</evidence>
<sequence>MRYPAIYLLALLTFSCTIGTYNLQDDAYYQNNQAGSRNHGVSHGIPTGNVATGSVVLTAATAAPEIVRDALKRSESARSRKQLCADLLRRAQAPDSAAYDWQSWYNRCGS</sequence>
<accession>I4B6H5</accession>
<evidence type="ECO:0000313" key="2">
    <source>
        <dbReference type="Proteomes" id="UP000006048"/>
    </source>
</evidence>